<evidence type="ECO:0000313" key="2">
    <source>
        <dbReference type="Proteomes" id="UP000022141"/>
    </source>
</evidence>
<organism evidence="1 2">
    <name type="scientific">Accumulibacter regalis</name>
    <dbReference type="NCBI Taxonomy" id="522306"/>
    <lineage>
        <taxon>Bacteria</taxon>
        <taxon>Pseudomonadati</taxon>
        <taxon>Pseudomonadota</taxon>
        <taxon>Betaproteobacteria</taxon>
        <taxon>Candidatus Accumulibacter</taxon>
    </lineage>
</organism>
<comment type="caution">
    <text evidence="1">The sequence shown here is derived from an EMBL/GenBank/DDBJ whole genome shotgun (WGS) entry which is preliminary data.</text>
</comment>
<accession>A0A011P7M8</accession>
<evidence type="ECO:0000313" key="1">
    <source>
        <dbReference type="EMBL" id="EXI83566.1"/>
    </source>
</evidence>
<name>A0A011P7M8_ACCRE</name>
<dbReference type="Proteomes" id="UP000022141">
    <property type="component" value="Unassembled WGS sequence"/>
</dbReference>
<dbReference type="eggNOG" id="ENOG503389G">
    <property type="taxonomic scope" value="Bacteria"/>
</dbReference>
<keyword evidence="2" id="KW-1185">Reference proteome</keyword>
<dbReference type="EMBL" id="JEMY01000085">
    <property type="protein sequence ID" value="EXI83566.1"/>
    <property type="molecule type" value="Genomic_DNA"/>
</dbReference>
<sequence>MKDLNKPPYEQSAIAFIESPFQLLCAIEAIQHFGFERWQIVCRLNSFRENNRQIKRTVELLNIPLAKICIITVGNTITEKMIAPVYSMFLFLKTINCDKVIIGNRESRLLSLVCLWTPKRKLIFVDDGTKTLSKLRAGNARDNLESPATIFTVFKLPWKVGEESFVENTFAQLKMAIQNEANIGKLAGQMFLGCPLSENDIISEVEYISHVKKAADACPGKVLIYIPHRNESALKLDLISGIWGVSIKPISYPIELYAFNEGKCPGEVISFYSTALYTLKKIYGCQVKYIRIDPQKHRASILAVYDYYIDNL</sequence>
<dbReference type="AlphaFoldDB" id="A0A011P7M8"/>
<gene>
    <name evidence="1" type="ORF">AW11_04087</name>
</gene>
<reference evidence="1" key="1">
    <citation type="submission" date="2014-02" db="EMBL/GenBank/DDBJ databases">
        <title>Expanding our view of genomic diversity in Candidatus Accumulibacter clades.</title>
        <authorList>
            <person name="Skennerton C.T."/>
            <person name="Barr J.J."/>
            <person name="Slater F.R."/>
            <person name="Bond P.L."/>
            <person name="Tyson G.W."/>
        </authorList>
    </citation>
    <scope>NUCLEOTIDE SEQUENCE [LARGE SCALE GENOMIC DNA]</scope>
</reference>
<proteinExistence type="predicted"/>
<protein>
    <submittedName>
        <fullName evidence="1">Uncharacterized protein</fullName>
    </submittedName>
</protein>